<evidence type="ECO:0000256" key="1">
    <source>
        <dbReference type="ARBA" id="ARBA00007747"/>
    </source>
</evidence>
<dbReference type="OrthoDB" id="10258585at2759"/>
<protein>
    <recommendedName>
        <fullName evidence="9">RRM domain-containing protein</fullName>
    </recommendedName>
</protein>
<evidence type="ECO:0000256" key="7">
    <source>
        <dbReference type="SAM" id="Coils"/>
    </source>
</evidence>
<dbReference type="SMART" id="SM00360">
    <property type="entry name" value="RRM"/>
    <property type="match status" value="2"/>
</dbReference>
<organism evidence="10 11">
    <name type="scientific">Decorospora gaudefroyi</name>
    <dbReference type="NCBI Taxonomy" id="184978"/>
    <lineage>
        <taxon>Eukaryota</taxon>
        <taxon>Fungi</taxon>
        <taxon>Dikarya</taxon>
        <taxon>Ascomycota</taxon>
        <taxon>Pezizomycotina</taxon>
        <taxon>Dothideomycetes</taxon>
        <taxon>Pleosporomycetidae</taxon>
        <taxon>Pleosporales</taxon>
        <taxon>Pleosporineae</taxon>
        <taxon>Pleosporaceae</taxon>
        <taxon>Decorospora</taxon>
    </lineage>
</organism>
<keyword evidence="3" id="KW-0677">Repeat</keyword>
<feature type="domain" description="RRM" evidence="9">
    <location>
        <begin position="57"/>
        <end position="165"/>
    </location>
</feature>
<evidence type="ECO:0000256" key="8">
    <source>
        <dbReference type="SAM" id="MobiDB-lite"/>
    </source>
</evidence>
<dbReference type="Gene3D" id="3.30.70.330">
    <property type="match status" value="2"/>
</dbReference>
<dbReference type="GO" id="GO:0005686">
    <property type="term" value="C:U2 snRNP"/>
    <property type="evidence" value="ECO:0007669"/>
    <property type="project" value="TreeGrafter"/>
</dbReference>
<feature type="region of interest" description="Disordered" evidence="8">
    <location>
        <begin position="290"/>
        <end position="311"/>
    </location>
</feature>
<dbReference type="Proteomes" id="UP000800040">
    <property type="component" value="Unassembled WGS sequence"/>
</dbReference>
<evidence type="ECO:0000256" key="2">
    <source>
        <dbReference type="ARBA" id="ARBA00022664"/>
    </source>
</evidence>
<evidence type="ECO:0000259" key="9">
    <source>
        <dbReference type="PROSITE" id="PS50102"/>
    </source>
</evidence>
<feature type="compositionally biased region" description="Acidic residues" evidence="8">
    <location>
        <begin position="299"/>
        <end position="309"/>
    </location>
</feature>
<dbReference type="GO" id="GO:0000398">
    <property type="term" value="P:mRNA splicing, via spliceosome"/>
    <property type="evidence" value="ECO:0007669"/>
    <property type="project" value="UniProtKB-ARBA"/>
</dbReference>
<keyword evidence="2" id="KW-0507">mRNA processing</keyword>
<evidence type="ECO:0000313" key="11">
    <source>
        <dbReference type="Proteomes" id="UP000800040"/>
    </source>
</evidence>
<comment type="similarity">
    <text evidence="1">Belongs to the HTATSF1 family.</text>
</comment>
<evidence type="ECO:0000313" key="10">
    <source>
        <dbReference type="EMBL" id="KAF1831870.1"/>
    </source>
</evidence>
<feature type="coiled-coil region" evidence="7">
    <location>
        <begin position="160"/>
        <end position="194"/>
    </location>
</feature>
<dbReference type="InterPro" id="IPR000504">
    <property type="entry name" value="RRM_dom"/>
</dbReference>
<dbReference type="InterPro" id="IPR034393">
    <property type="entry name" value="TatSF1-like"/>
</dbReference>
<dbReference type="PROSITE" id="PS50102">
    <property type="entry name" value="RRM"/>
    <property type="match status" value="1"/>
</dbReference>
<keyword evidence="11" id="KW-1185">Reference proteome</keyword>
<dbReference type="AlphaFoldDB" id="A0A6A5K670"/>
<feature type="compositionally biased region" description="Basic and acidic residues" evidence="8">
    <location>
        <begin position="31"/>
        <end position="48"/>
    </location>
</feature>
<keyword evidence="5" id="KW-0508">mRNA splicing</keyword>
<dbReference type="EMBL" id="ML975352">
    <property type="protein sequence ID" value="KAF1831870.1"/>
    <property type="molecule type" value="Genomic_DNA"/>
</dbReference>
<dbReference type="PANTHER" id="PTHR15608">
    <property type="entry name" value="SPLICING FACTOR U2AF-ASSOCIATED PROTEIN 2"/>
    <property type="match status" value="1"/>
</dbReference>
<dbReference type="GO" id="GO:0005684">
    <property type="term" value="C:U2-type spliceosomal complex"/>
    <property type="evidence" value="ECO:0007669"/>
    <property type="project" value="TreeGrafter"/>
</dbReference>
<dbReference type="Pfam" id="PF00076">
    <property type="entry name" value="RRM_1"/>
    <property type="match status" value="1"/>
</dbReference>
<gene>
    <name evidence="10" type="ORF">BDW02DRAFT_504298</name>
</gene>
<keyword evidence="4 6" id="KW-0694">RNA-binding</keyword>
<dbReference type="PANTHER" id="PTHR15608:SF0">
    <property type="entry name" value="HIV TAT-SPECIFIC FACTOR 1"/>
    <property type="match status" value="1"/>
</dbReference>
<evidence type="ECO:0000256" key="5">
    <source>
        <dbReference type="ARBA" id="ARBA00023187"/>
    </source>
</evidence>
<evidence type="ECO:0000256" key="3">
    <source>
        <dbReference type="ARBA" id="ARBA00022737"/>
    </source>
</evidence>
<evidence type="ECO:0000256" key="4">
    <source>
        <dbReference type="ARBA" id="ARBA00022884"/>
    </source>
</evidence>
<accession>A0A6A5K670</accession>
<reference evidence="10" key="1">
    <citation type="submission" date="2020-01" db="EMBL/GenBank/DDBJ databases">
        <authorList>
            <consortium name="DOE Joint Genome Institute"/>
            <person name="Haridas S."/>
            <person name="Albert R."/>
            <person name="Binder M."/>
            <person name="Bloem J."/>
            <person name="Labutti K."/>
            <person name="Salamov A."/>
            <person name="Andreopoulos B."/>
            <person name="Baker S.E."/>
            <person name="Barry K."/>
            <person name="Bills G."/>
            <person name="Bluhm B.H."/>
            <person name="Cannon C."/>
            <person name="Castanera R."/>
            <person name="Culley D.E."/>
            <person name="Daum C."/>
            <person name="Ezra D."/>
            <person name="Gonzalez J.B."/>
            <person name="Henrissat B."/>
            <person name="Kuo A."/>
            <person name="Liang C."/>
            <person name="Lipzen A."/>
            <person name="Lutzoni F."/>
            <person name="Magnuson J."/>
            <person name="Mondo S."/>
            <person name="Nolan M."/>
            <person name="Ohm R."/>
            <person name="Pangilinan J."/>
            <person name="Park H.-J."/>
            <person name="Ramirez L."/>
            <person name="Alfaro M."/>
            <person name="Sun H."/>
            <person name="Tritt A."/>
            <person name="Yoshinaga Y."/>
            <person name="Zwiers L.-H."/>
            <person name="Turgeon B.G."/>
            <person name="Goodwin S.B."/>
            <person name="Spatafora J.W."/>
            <person name="Crous P.W."/>
            <person name="Grigoriev I.V."/>
        </authorList>
    </citation>
    <scope>NUCLEOTIDE SEQUENCE</scope>
    <source>
        <strain evidence="10">P77</strain>
    </source>
</reference>
<dbReference type="SUPFAM" id="SSF54928">
    <property type="entry name" value="RNA-binding domain, RBD"/>
    <property type="match status" value="2"/>
</dbReference>
<evidence type="ECO:0000256" key="6">
    <source>
        <dbReference type="PROSITE-ProRule" id="PRU00176"/>
    </source>
</evidence>
<feature type="region of interest" description="Disordered" evidence="8">
    <location>
        <begin position="1"/>
        <end position="48"/>
    </location>
</feature>
<proteinExistence type="inferred from homology"/>
<dbReference type="GO" id="GO:0003723">
    <property type="term" value="F:RNA binding"/>
    <property type="evidence" value="ECO:0007669"/>
    <property type="project" value="UniProtKB-UniRule"/>
</dbReference>
<dbReference type="FunFam" id="3.30.70.330:FF:000105">
    <property type="entry name" value="HIV Tat-specific factor 1 homolog"/>
    <property type="match status" value="1"/>
</dbReference>
<keyword evidence="7" id="KW-0175">Coiled coil</keyword>
<feature type="compositionally biased region" description="Basic and acidic residues" evidence="8">
    <location>
        <begin position="1"/>
        <end position="15"/>
    </location>
</feature>
<dbReference type="InterPro" id="IPR035979">
    <property type="entry name" value="RBD_domain_sf"/>
</dbReference>
<dbReference type="InterPro" id="IPR012677">
    <property type="entry name" value="Nucleotide-bd_a/b_plait_sf"/>
</dbReference>
<name>A0A6A5K670_9PLEO</name>
<sequence length="338" mass="39257">MEEAELDKFMEEMTGRSHSGTPPTRVLQADPETRNSKKRKNVTEQEVIKKPKVHENRAIWISNLPPDTTVEELHDEFAKFGIIDKGADGKPRIRLGYDKKTGEFDRTALITYFRKESIRNAIDMKDDYYLRPGDYSSGKINVYEADFDGKKEKDGDAIASKLSRQDRKALERNRAELNRKLAEWSDNEEEAAQVFAPKKNKWAKVVIIKKVFTLKSLEADERVYLECKEDMRSAAEKFGEVTNCTIYDKEPEGIVTVRFREFEAAEQFCKHPHPTYNKRHLELSLAEEKPKFQKSAREEEPDSQEEEIFEKEAVKKEEILEKEAVKEEETLEKEAVKA</sequence>